<feature type="region of interest" description="Disordered" evidence="1">
    <location>
        <begin position="103"/>
        <end position="185"/>
    </location>
</feature>
<gene>
    <name evidence="2" type="ORF">BJ875DRAFT_77021</name>
</gene>
<evidence type="ECO:0000256" key="1">
    <source>
        <dbReference type="SAM" id="MobiDB-lite"/>
    </source>
</evidence>
<evidence type="ECO:0000313" key="2">
    <source>
        <dbReference type="EMBL" id="KAG9232510.1"/>
    </source>
</evidence>
<dbReference type="Proteomes" id="UP000824998">
    <property type="component" value="Unassembled WGS sequence"/>
</dbReference>
<feature type="compositionally biased region" description="Basic and acidic residues" evidence="1">
    <location>
        <begin position="169"/>
        <end position="179"/>
    </location>
</feature>
<reference evidence="2" key="1">
    <citation type="journal article" date="2021" name="IMA Fungus">
        <title>Genomic characterization of three marine fungi, including Emericellopsis atlantica sp. nov. with signatures of a generalist lifestyle and marine biomass degradation.</title>
        <authorList>
            <person name="Hagestad O.C."/>
            <person name="Hou L."/>
            <person name="Andersen J.H."/>
            <person name="Hansen E.H."/>
            <person name="Altermark B."/>
            <person name="Li C."/>
            <person name="Kuhnert E."/>
            <person name="Cox R.J."/>
            <person name="Crous P.W."/>
            <person name="Spatafora J.W."/>
            <person name="Lail K."/>
            <person name="Amirebrahimi M."/>
            <person name="Lipzen A."/>
            <person name="Pangilinan J."/>
            <person name="Andreopoulos W."/>
            <person name="Hayes R.D."/>
            <person name="Ng V."/>
            <person name="Grigoriev I.V."/>
            <person name="Jackson S.A."/>
            <person name="Sutton T.D.S."/>
            <person name="Dobson A.D.W."/>
            <person name="Rama T."/>
        </authorList>
    </citation>
    <scope>NUCLEOTIDE SEQUENCE</scope>
    <source>
        <strain evidence="2">TRa018bII</strain>
    </source>
</reference>
<dbReference type="AlphaFoldDB" id="A0A9P7YF60"/>
<dbReference type="OrthoDB" id="429813at2759"/>
<sequence length="247" mass="28244">MPGLQEDTDFPGASVDSVQAIRIRACLKRELDISPVDLNNVVFKFHSISRLSSHPLSSRTGVVVEETELQAMSQLISKYSHFSTQTHPRREVIILTGTTGSLGVTHRFPNPPRGKCRENLLSRPWGHPRSSTRPRPLAPRRQTSPPLLSRHRSRRSWPPTPNPLRSKSHPHERIPHRLGGELQPTNPLLRTLAHQWRLQPAEPLTLHSRFPFQRNSSSARRSPPRRGHRCQQALQRNRCRSGNIRRI</sequence>
<comment type="caution">
    <text evidence="2">The sequence shown here is derived from an EMBL/GenBank/DDBJ whole genome shotgun (WGS) entry which is preliminary data.</text>
</comment>
<accession>A0A9P7YF60</accession>
<feature type="compositionally biased region" description="Basic residues" evidence="1">
    <location>
        <begin position="237"/>
        <end position="247"/>
    </location>
</feature>
<organism evidence="2 3">
    <name type="scientific">Amylocarpus encephaloides</name>
    <dbReference type="NCBI Taxonomy" id="45428"/>
    <lineage>
        <taxon>Eukaryota</taxon>
        <taxon>Fungi</taxon>
        <taxon>Dikarya</taxon>
        <taxon>Ascomycota</taxon>
        <taxon>Pezizomycotina</taxon>
        <taxon>Leotiomycetes</taxon>
        <taxon>Helotiales</taxon>
        <taxon>Helotiales incertae sedis</taxon>
        <taxon>Amylocarpus</taxon>
    </lineage>
</organism>
<name>A0A9P7YF60_9HELO</name>
<proteinExistence type="predicted"/>
<evidence type="ECO:0000313" key="3">
    <source>
        <dbReference type="Proteomes" id="UP000824998"/>
    </source>
</evidence>
<dbReference type="EMBL" id="MU251545">
    <property type="protein sequence ID" value="KAG9232510.1"/>
    <property type="molecule type" value="Genomic_DNA"/>
</dbReference>
<protein>
    <recommendedName>
        <fullName evidence="4">Carrier domain-containing protein</fullName>
    </recommendedName>
</protein>
<evidence type="ECO:0008006" key="4">
    <source>
        <dbReference type="Google" id="ProtNLM"/>
    </source>
</evidence>
<feature type="region of interest" description="Disordered" evidence="1">
    <location>
        <begin position="207"/>
        <end position="247"/>
    </location>
</feature>
<keyword evidence="3" id="KW-1185">Reference proteome</keyword>